<dbReference type="AlphaFoldDB" id="A0AAV2Z6M6"/>
<dbReference type="EMBL" id="DAKRPA010000024">
    <property type="protein sequence ID" value="DBA03043.1"/>
    <property type="molecule type" value="Genomic_DNA"/>
</dbReference>
<accession>A0AAV2Z6M6</accession>
<protein>
    <submittedName>
        <fullName evidence="1">Uncharacterized protein</fullName>
    </submittedName>
</protein>
<gene>
    <name evidence="1" type="ORF">N0F65_003231</name>
</gene>
<keyword evidence="2" id="KW-1185">Reference proteome</keyword>
<feature type="non-terminal residue" evidence="1">
    <location>
        <position position="1"/>
    </location>
</feature>
<name>A0AAV2Z6M6_9STRA</name>
<comment type="caution">
    <text evidence="1">The sequence shown here is derived from an EMBL/GenBank/DDBJ whole genome shotgun (WGS) entry which is preliminary data.</text>
</comment>
<dbReference type="Proteomes" id="UP001146120">
    <property type="component" value="Unassembled WGS sequence"/>
</dbReference>
<evidence type="ECO:0000313" key="1">
    <source>
        <dbReference type="EMBL" id="DBA03043.1"/>
    </source>
</evidence>
<evidence type="ECO:0000313" key="2">
    <source>
        <dbReference type="Proteomes" id="UP001146120"/>
    </source>
</evidence>
<sequence length="52" mass="5695">TPVQDYATAFLLAGHVANNHCERETVPVVQARQVAWRTLGLRTPASTQLVAH</sequence>
<proteinExistence type="predicted"/>
<organism evidence="1 2">
    <name type="scientific">Lagenidium giganteum</name>
    <dbReference type="NCBI Taxonomy" id="4803"/>
    <lineage>
        <taxon>Eukaryota</taxon>
        <taxon>Sar</taxon>
        <taxon>Stramenopiles</taxon>
        <taxon>Oomycota</taxon>
        <taxon>Peronosporomycetes</taxon>
        <taxon>Pythiales</taxon>
        <taxon>Pythiaceae</taxon>
    </lineage>
</organism>
<reference evidence="1" key="1">
    <citation type="submission" date="2022-11" db="EMBL/GenBank/DDBJ databases">
        <authorList>
            <person name="Morgan W.R."/>
            <person name="Tartar A."/>
        </authorList>
    </citation>
    <scope>NUCLEOTIDE SEQUENCE</scope>
    <source>
        <strain evidence="1">ARSEF 373</strain>
    </source>
</reference>
<reference evidence="1" key="2">
    <citation type="journal article" date="2023" name="Microbiol Resour">
        <title>Decontamination and Annotation of the Draft Genome Sequence of the Oomycete Lagenidium giganteum ARSEF 373.</title>
        <authorList>
            <person name="Morgan W.R."/>
            <person name="Tartar A."/>
        </authorList>
    </citation>
    <scope>NUCLEOTIDE SEQUENCE</scope>
    <source>
        <strain evidence="1">ARSEF 373</strain>
    </source>
</reference>